<evidence type="ECO:0000256" key="2">
    <source>
        <dbReference type="ARBA" id="ARBA00022679"/>
    </source>
</evidence>
<dbReference type="Pfam" id="PF00069">
    <property type="entry name" value="Pkinase"/>
    <property type="match status" value="1"/>
</dbReference>
<feature type="binding site" evidence="6">
    <location>
        <position position="43"/>
    </location>
    <ligand>
        <name>ATP</name>
        <dbReference type="ChEBI" id="CHEBI:30616"/>
    </ligand>
</feature>
<evidence type="ECO:0000313" key="9">
    <source>
        <dbReference type="EMBL" id="AOG60727.1"/>
    </source>
</evidence>
<evidence type="ECO:0000313" key="10">
    <source>
        <dbReference type="Proteomes" id="UP000094378"/>
    </source>
</evidence>
<keyword evidence="1 9" id="KW-0723">Serine/threonine-protein kinase</keyword>
<reference evidence="9 10" key="1">
    <citation type="submission" date="2016-08" db="EMBL/GenBank/DDBJ databases">
        <title>Complete genome sequence of Spiroplasma helicoides TABS-2 (DSM 22551).</title>
        <authorList>
            <person name="Shen W.-Y."/>
            <person name="Lo W.-S."/>
            <person name="Lai Y.-C."/>
            <person name="Kuo C.-H."/>
        </authorList>
    </citation>
    <scope>NUCLEOTIDE SEQUENCE [LARGE SCALE GENOMIC DNA]</scope>
    <source>
        <strain evidence="9 10">TABS-2</strain>
    </source>
</reference>
<evidence type="ECO:0000256" key="6">
    <source>
        <dbReference type="PROSITE-ProRule" id="PRU10141"/>
    </source>
</evidence>
<keyword evidence="7" id="KW-0812">Transmembrane</keyword>
<dbReference type="CDD" id="cd14014">
    <property type="entry name" value="STKc_PknB_like"/>
    <property type="match status" value="1"/>
</dbReference>
<dbReference type="PROSITE" id="PS00107">
    <property type="entry name" value="PROTEIN_KINASE_ATP"/>
    <property type="match status" value="1"/>
</dbReference>
<dbReference type="PROSITE" id="PS00108">
    <property type="entry name" value="PROTEIN_KINASE_ST"/>
    <property type="match status" value="1"/>
</dbReference>
<keyword evidence="4 9" id="KW-0418">Kinase</keyword>
<dbReference type="SMART" id="SM00220">
    <property type="entry name" value="S_TKc"/>
    <property type="match status" value="1"/>
</dbReference>
<evidence type="ECO:0000256" key="1">
    <source>
        <dbReference type="ARBA" id="ARBA00022527"/>
    </source>
</evidence>
<keyword evidence="3 6" id="KW-0547">Nucleotide-binding</keyword>
<keyword evidence="2" id="KW-0808">Transferase</keyword>
<keyword evidence="5 6" id="KW-0067">ATP-binding</keyword>
<dbReference type="PANTHER" id="PTHR24345:SF0">
    <property type="entry name" value="CELL CYCLE SERINE_THREONINE-PROTEIN KINASE CDC5_MSD2"/>
    <property type="match status" value="1"/>
</dbReference>
<dbReference type="SUPFAM" id="SSF56112">
    <property type="entry name" value="Protein kinase-like (PK-like)"/>
    <property type="match status" value="1"/>
</dbReference>
<dbReference type="GO" id="GO:0005524">
    <property type="term" value="F:ATP binding"/>
    <property type="evidence" value="ECO:0007669"/>
    <property type="project" value="UniProtKB-UniRule"/>
</dbReference>
<keyword evidence="7" id="KW-1133">Transmembrane helix</keyword>
<dbReference type="InterPro" id="IPR017441">
    <property type="entry name" value="Protein_kinase_ATP_BS"/>
</dbReference>
<keyword evidence="7" id="KW-0472">Membrane</keyword>
<dbReference type="EMBL" id="CP017015">
    <property type="protein sequence ID" value="AOG60727.1"/>
    <property type="molecule type" value="Genomic_DNA"/>
</dbReference>
<dbReference type="InterPro" id="IPR011009">
    <property type="entry name" value="Kinase-like_dom_sf"/>
</dbReference>
<keyword evidence="10" id="KW-1185">Reference proteome</keyword>
<evidence type="ECO:0000256" key="4">
    <source>
        <dbReference type="ARBA" id="ARBA00022777"/>
    </source>
</evidence>
<dbReference type="PANTHER" id="PTHR24345">
    <property type="entry name" value="SERINE/THREONINE-PROTEIN KINASE PLK"/>
    <property type="match status" value="1"/>
</dbReference>
<evidence type="ECO:0000259" key="8">
    <source>
        <dbReference type="PROSITE" id="PS50011"/>
    </source>
</evidence>
<dbReference type="RefSeq" id="WP_069116885.1">
    <property type="nucleotide sequence ID" value="NZ_CP017015.1"/>
</dbReference>
<dbReference type="PROSITE" id="PS50011">
    <property type="entry name" value="PROTEIN_KINASE_DOM"/>
    <property type="match status" value="1"/>
</dbReference>
<evidence type="ECO:0000256" key="7">
    <source>
        <dbReference type="SAM" id="Phobius"/>
    </source>
</evidence>
<name>A0A1B3SLD2_9MOLU</name>
<evidence type="ECO:0000256" key="5">
    <source>
        <dbReference type="ARBA" id="ARBA00022840"/>
    </source>
</evidence>
<dbReference type="GO" id="GO:0004674">
    <property type="term" value="F:protein serine/threonine kinase activity"/>
    <property type="evidence" value="ECO:0007669"/>
    <property type="project" value="UniProtKB-KW"/>
</dbReference>
<dbReference type="Gene3D" id="1.10.510.10">
    <property type="entry name" value="Transferase(Phosphotransferase) domain 1"/>
    <property type="match status" value="1"/>
</dbReference>
<dbReference type="STRING" id="216938.SHELI_v1c07780"/>
<protein>
    <submittedName>
        <fullName evidence="9">Serine/threonine protein kinase</fullName>
    </submittedName>
</protein>
<feature type="transmembrane region" description="Helical" evidence="7">
    <location>
        <begin position="315"/>
        <end position="336"/>
    </location>
</feature>
<dbReference type="InterPro" id="IPR000719">
    <property type="entry name" value="Prot_kinase_dom"/>
</dbReference>
<accession>A0A1B3SLD2</accession>
<dbReference type="AlphaFoldDB" id="A0A1B3SLD2"/>
<dbReference type="Proteomes" id="UP000094378">
    <property type="component" value="Chromosome"/>
</dbReference>
<evidence type="ECO:0000256" key="3">
    <source>
        <dbReference type="ARBA" id="ARBA00022741"/>
    </source>
</evidence>
<organism evidence="9 10">
    <name type="scientific">Spiroplasma helicoides</name>
    <dbReference type="NCBI Taxonomy" id="216938"/>
    <lineage>
        <taxon>Bacteria</taxon>
        <taxon>Bacillati</taxon>
        <taxon>Mycoplasmatota</taxon>
        <taxon>Mollicutes</taxon>
        <taxon>Entomoplasmatales</taxon>
        <taxon>Spiroplasmataceae</taxon>
        <taxon>Spiroplasma</taxon>
    </lineage>
</organism>
<dbReference type="InterPro" id="IPR008271">
    <property type="entry name" value="Ser/Thr_kinase_AS"/>
</dbReference>
<sequence>MSDSLENRIIADRYKVIQELGKGGMATVLKAFDLATGSIVAIKILDAKFKEKETGQERFEVEKEAFAKLRENPNVIKLFDVIQSGDEWYIILECIEGGTLKDKFLSFGTMTLNEIKYYFGALCIAIDDAHKLGIVHRDIKPDNVLLTKSGEVKLGDFGISIMEGVSKEENKVVGTPRYMAPEVITKKKPTPQSDIYSLGIMLYEFATGVPPFLASKTNDLTISQVKEKPTPPTMINPTVPQSLENIILKMIEKEPQNRYLSAREVYDELMQVRLTDNVKPYNYHLTTSFEVKGKEARHKIGSHLDRLPLITKTKYFITIIAFLLLGLVGFLAAILLS</sequence>
<gene>
    <name evidence="9" type="primary">prkC</name>
    <name evidence="9" type="ORF">SHELI_v1c07780</name>
</gene>
<feature type="domain" description="Protein kinase" evidence="8">
    <location>
        <begin position="14"/>
        <end position="270"/>
    </location>
</feature>
<proteinExistence type="predicted"/>
<dbReference type="KEGG" id="shj:SHELI_v1c07780"/>